<protein>
    <recommendedName>
        <fullName evidence="8">Peptidase S1 domain-containing protein</fullName>
    </recommendedName>
</protein>
<feature type="domain" description="Peptidase S1" evidence="8">
    <location>
        <begin position="1"/>
        <end position="210"/>
    </location>
</feature>
<proteinExistence type="inferred from homology"/>
<dbReference type="SUPFAM" id="SSF50494">
    <property type="entry name" value="Trypsin-like serine proteases"/>
    <property type="match status" value="1"/>
</dbReference>
<dbReference type="InterPro" id="IPR043504">
    <property type="entry name" value="Peptidase_S1_PA_chymotrypsin"/>
</dbReference>
<gene>
    <name evidence="9" type="ORF">ILUMI_24497</name>
</gene>
<evidence type="ECO:0000256" key="2">
    <source>
        <dbReference type="ARBA" id="ARBA00022525"/>
    </source>
</evidence>
<dbReference type="PROSITE" id="PS50240">
    <property type="entry name" value="TRYPSIN_DOM"/>
    <property type="match status" value="1"/>
</dbReference>
<dbReference type="InterPro" id="IPR001254">
    <property type="entry name" value="Trypsin_dom"/>
</dbReference>
<dbReference type="InterPro" id="IPR018114">
    <property type="entry name" value="TRYPSIN_HIS"/>
</dbReference>
<evidence type="ECO:0000256" key="5">
    <source>
        <dbReference type="ARBA" id="ARBA00022825"/>
    </source>
</evidence>
<comment type="subcellular location">
    <subcellularLocation>
        <location evidence="1">Secreted</location>
    </subcellularLocation>
</comment>
<comment type="similarity">
    <text evidence="7">Belongs to the peptidase S1 family. CLIP subfamily.</text>
</comment>
<dbReference type="SMART" id="SM00020">
    <property type="entry name" value="Tryp_SPc"/>
    <property type="match status" value="1"/>
</dbReference>
<dbReference type="InterPro" id="IPR009003">
    <property type="entry name" value="Peptidase_S1_PA"/>
</dbReference>
<dbReference type="FunFam" id="2.40.10.10:FF:000002">
    <property type="entry name" value="Transmembrane protease serine"/>
    <property type="match status" value="1"/>
</dbReference>
<keyword evidence="6" id="KW-1015">Disulfide bond</keyword>
<reference evidence="9" key="1">
    <citation type="submission" date="2019-08" db="EMBL/GenBank/DDBJ databases">
        <title>The genome of the North American firefly Photinus pyralis.</title>
        <authorList>
            <consortium name="Photinus pyralis genome working group"/>
            <person name="Fallon T.R."/>
            <person name="Sander Lower S.E."/>
            <person name="Weng J.-K."/>
        </authorList>
    </citation>
    <scope>NUCLEOTIDE SEQUENCE</scope>
    <source>
        <strain evidence="9">TRF0915ILg1</strain>
        <tissue evidence="9">Whole body</tissue>
    </source>
</reference>
<sequence>MGYAEVFCAGTLIAPRWILTAGHCVRNFLRVRLNEHDLSAVDGRELEMTVQKMFLHPRFNHQTVDNDIALLRLPRGVRLPPVCLPATPPETQEMCFIMGWGKVNSSDEYGTTKLHEAKIPVVDWDTCTKAYRRYLLTPNMFCAGWASGAADTCAGDSGGGLMCPARNGSKIKGYSIQGITSFGDGCGRKNKYGIYTMVYNYLGWIKYIVETYS</sequence>
<keyword evidence="10" id="KW-1185">Reference proteome</keyword>
<evidence type="ECO:0000256" key="3">
    <source>
        <dbReference type="ARBA" id="ARBA00022670"/>
    </source>
</evidence>
<evidence type="ECO:0000256" key="1">
    <source>
        <dbReference type="ARBA" id="ARBA00004613"/>
    </source>
</evidence>
<dbReference type="PANTHER" id="PTHR24264">
    <property type="entry name" value="TRYPSIN-RELATED"/>
    <property type="match status" value="1"/>
</dbReference>
<dbReference type="OrthoDB" id="10004439at2759"/>
<dbReference type="AlphaFoldDB" id="A0A8K0FWJ8"/>
<evidence type="ECO:0000259" key="8">
    <source>
        <dbReference type="PROSITE" id="PS50240"/>
    </source>
</evidence>
<keyword evidence="3" id="KW-0645">Protease</keyword>
<organism evidence="9 10">
    <name type="scientific">Ignelater luminosus</name>
    <name type="common">Cucubano</name>
    <name type="synonym">Pyrophorus luminosus</name>
    <dbReference type="NCBI Taxonomy" id="2038154"/>
    <lineage>
        <taxon>Eukaryota</taxon>
        <taxon>Metazoa</taxon>
        <taxon>Ecdysozoa</taxon>
        <taxon>Arthropoda</taxon>
        <taxon>Hexapoda</taxon>
        <taxon>Insecta</taxon>
        <taxon>Pterygota</taxon>
        <taxon>Neoptera</taxon>
        <taxon>Endopterygota</taxon>
        <taxon>Coleoptera</taxon>
        <taxon>Polyphaga</taxon>
        <taxon>Elateriformia</taxon>
        <taxon>Elateroidea</taxon>
        <taxon>Elateridae</taxon>
        <taxon>Agrypninae</taxon>
        <taxon>Pyrophorini</taxon>
        <taxon>Ignelater</taxon>
    </lineage>
</organism>
<dbReference type="Gene3D" id="2.40.10.10">
    <property type="entry name" value="Trypsin-like serine proteases"/>
    <property type="match status" value="2"/>
</dbReference>
<evidence type="ECO:0000313" key="10">
    <source>
        <dbReference type="Proteomes" id="UP000801492"/>
    </source>
</evidence>
<dbReference type="EMBL" id="VTPC01090711">
    <property type="protein sequence ID" value="KAF2881640.1"/>
    <property type="molecule type" value="Genomic_DNA"/>
</dbReference>
<dbReference type="CDD" id="cd00190">
    <property type="entry name" value="Tryp_SPc"/>
    <property type="match status" value="1"/>
</dbReference>
<keyword evidence="4" id="KW-0378">Hydrolase</keyword>
<dbReference type="PROSITE" id="PS00134">
    <property type="entry name" value="TRYPSIN_HIS"/>
    <property type="match status" value="1"/>
</dbReference>
<evidence type="ECO:0000256" key="6">
    <source>
        <dbReference type="ARBA" id="ARBA00023157"/>
    </source>
</evidence>
<dbReference type="Pfam" id="PF00089">
    <property type="entry name" value="Trypsin"/>
    <property type="match status" value="1"/>
</dbReference>
<dbReference type="PRINTS" id="PR00722">
    <property type="entry name" value="CHYMOTRYPSIN"/>
</dbReference>
<evidence type="ECO:0000256" key="7">
    <source>
        <dbReference type="ARBA" id="ARBA00024195"/>
    </source>
</evidence>
<dbReference type="GO" id="GO:0005615">
    <property type="term" value="C:extracellular space"/>
    <property type="evidence" value="ECO:0007669"/>
    <property type="project" value="TreeGrafter"/>
</dbReference>
<dbReference type="GO" id="GO:0006508">
    <property type="term" value="P:proteolysis"/>
    <property type="evidence" value="ECO:0007669"/>
    <property type="project" value="UniProtKB-KW"/>
</dbReference>
<dbReference type="InterPro" id="IPR050127">
    <property type="entry name" value="Serine_Proteases_S1"/>
</dbReference>
<dbReference type="InterPro" id="IPR001314">
    <property type="entry name" value="Peptidase_S1A"/>
</dbReference>
<comment type="caution">
    <text evidence="9">The sequence shown here is derived from an EMBL/GenBank/DDBJ whole genome shotgun (WGS) entry which is preliminary data.</text>
</comment>
<name>A0A8K0FWJ8_IGNLU</name>
<dbReference type="GO" id="GO:0004252">
    <property type="term" value="F:serine-type endopeptidase activity"/>
    <property type="evidence" value="ECO:0007669"/>
    <property type="project" value="InterPro"/>
</dbReference>
<dbReference type="PANTHER" id="PTHR24264:SF65">
    <property type="entry name" value="SRCR DOMAIN-CONTAINING PROTEIN"/>
    <property type="match status" value="1"/>
</dbReference>
<keyword evidence="2" id="KW-0964">Secreted</keyword>
<keyword evidence="5" id="KW-0720">Serine protease</keyword>
<dbReference type="Proteomes" id="UP000801492">
    <property type="component" value="Unassembled WGS sequence"/>
</dbReference>
<evidence type="ECO:0000256" key="4">
    <source>
        <dbReference type="ARBA" id="ARBA00022801"/>
    </source>
</evidence>
<evidence type="ECO:0000313" key="9">
    <source>
        <dbReference type="EMBL" id="KAF2881640.1"/>
    </source>
</evidence>
<accession>A0A8K0FWJ8</accession>